<gene>
    <name evidence="1" type="ORF">ACFOFO_25910</name>
</gene>
<dbReference type="PANTHER" id="PTHR42972">
    <property type="entry name" value="TOL-PAL SYSTEM PROTEIN TOLB"/>
    <property type="match status" value="1"/>
</dbReference>
<organism evidence="1 2">
    <name type="scientific">Undibacterium arcticum</name>
    <dbReference type="NCBI Taxonomy" id="1762892"/>
    <lineage>
        <taxon>Bacteria</taxon>
        <taxon>Pseudomonadati</taxon>
        <taxon>Pseudomonadota</taxon>
        <taxon>Betaproteobacteria</taxon>
        <taxon>Burkholderiales</taxon>
        <taxon>Oxalobacteraceae</taxon>
        <taxon>Undibacterium</taxon>
    </lineage>
</organism>
<evidence type="ECO:0000313" key="2">
    <source>
        <dbReference type="Proteomes" id="UP001595530"/>
    </source>
</evidence>
<dbReference type="Gene3D" id="3.40.50.1820">
    <property type="entry name" value="alpha/beta hydrolase"/>
    <property type="match status" value="2"/>
</dbReference>
<dbReference type="Proteomes" id="UP001595530">
    <property type="component" value="Unassembled WGS sequence"/>
</dbReference>
<dbReference type="PANTHER" id="PTHR42972:SF8">
    <property type="entry name" value="POLYHYDROXYBUTYRATE DEPOLYMERASE"/>
    <property type="match status" value="1"/>
</dbReference>
<dbReference type="SUPFAM" id="SSF53474">
    <property type="entry name" value="alpha/beta-Hydrolases"/>
    <property type="match status" value="1"/>
</dbReference>
<proteinExistence type="predicted"/>
<accession>A0ABV7F890</accession>
<sequence length="391" mass="41482">MSFMLESALTLLFAVSMVSMISMIWKSRPVMAMLPLLVACLAALPLPGLSQPPPALPALNIDIAETSVSGISSGGFMSVQFQVAHSAIVKGAGVIAGGPYFCSQNNVVSATTQCSCTLDPAHLVCNVSPTSADVPALALATRGFAAKDLIDNPDNLARQRVFIFAGGKDEVVPSAVAAQLADYYQRFSVPAQNISKTLLPNAGHTMPTVAYGNGCAITDSPYIGKCHFDGAKEILGWIYGPLQAPRKGAPTGRFVKFDQTPYLPKTIFSWLTGMDTTGWVYIPTACAGGGACRLHIALHGCEQGQDYLPLKSPPGGGLYYGTTFVRHAGYVAWADTNNIVVLFPQAVSIPGLNPNGCWDWWGYTGENYANKKGVQISAIRAMVNQITSGRQ</sequence>
<reference evidence="2" key="1">
    <citation type="journal article" date="2019" name="Int. J. Syst. Evol. Microbiol.">
        <title>The Global Catalogue of Microorganisms (GCM) 10K type strain sequencing project: providing services to taxonomists for standard genome sequencing and annotation.</title>
        <authorList>
            <consortium name="The Broad Institute Genomics Platform"/>
            <consortium name="The Broad Institute Genome Sequencing Center for Infectious Disease"/>
            <person name="Wu L."/>
            <person name="Ma J."/>
        </authorList>
    </citation>
    <scope>NUCLEOTIDE SEQUENCE [LARGE SCALE GENOMIC DNA]</scope>
    <source>
        <strain evidence="2">KCTC 42986</strain>
    </source>
</reference>
<dbReference type="RefSeq" id="WP_390333462.1">
    <property type="nucleotide sequence ID" value="NZ_JBHRTP010000111.1"/>
</dbReference>
<dbReference type="InterPro" id="IPR029058">
    <property type="entry name" value="AB_hydrolase_fold"/>
</dbReference>
<dbReference type="EMBL" id="JBHRTP010000111">
    <property type="protein sequence ID" value="MFC3111339.1"/>
    <property type="molecule type" value="Genomic_DNA"/>
</dbReference>
<evidence type="ECO:0000313" key="1">
    <source>
        <dbReference type="EMBL" id="MFC3111339.1"/>
    </source>
</evidence>
<name>A0ABV7F890_9BURK</name>
<comment type="caution">
    <text evidence="1">The sequence shown here is derived from an EMBL/GenBank/DDBJ whole genome shotgun (WGS) entry which is preliminary data.</text>
</comment>
<keyword evidence="2" id="KW-1185">Reference proteome</keyword>
<protein>
    <submittedName>
        <fullName evidence="1">Poly(3-hydroxybutyrate) depolymerase</fullName>
    </submittedName>
</protein>